<sequence>MVPSFVQIRYRYFRYRYGYGYGDYTNPIPSPTRGNPMTIRCPLRTVRKKSLTVRKHVKISV</sequence>
<dbReference type="Proteomes" id="UP000215914">
    <property type="component" value="Unassembled WGS sequence"/>
</dbReference>
<name>A0A9K3IR96_HELAN</name>
<reference evidence="1" key="1">
    <citation type="journal article" date="2017" name="Nature">
        <title>The sunflower genome provides insights into oil metabolism, flowering and Asterid evolution.</title>
        <authorList>
            <person name="Badouin H."/>
            <person name="Gouzy J."/>
            <person name="Grassa C.J."/>
            <person name="Murat F."/>
            <person name="Staton S.E."/>
            <person name="Cottret L."/>
            <person name="Lelandais-Briere C."/>
            <person name="Owens G.L."/>
            <person name="Carrere S."/>
            <person name="Mayjonade B."/>
            <person name="Legrand L."/>
            <person name="Gill N."/>
            <person name="Kane N.C."/>
            <person name="Bowers J.E."/>
            <person name="Hubner S."/>
            <person name="Bellec A."/>
            <person name="Berard A."/>
            <person name="Berges H."/>
            <person name="Blanchet N."/>
            <person name="Boniface M.C."/>
            <person name="Brunel D."/>
            <person name="Catrice O."/>
            <person name="Chaidir N."/>
            <person name="Claudel C."/>
            <person name="Donnadieu C."/>
            <person name="Faraut T."/>
            <person name="Fievet G."/>
            <person name="Helmstetter N."/>
            <person name="King M."/>
            <person name="Knapp S.J."/>
            <person name="Lai Z."/>
            <person name="Le Paslier M.C."/>
            <person name="Lippi Y."/>
            <person name="Lorenzon L."/>
            <person name="Mandel J.R."/>
            <person name="Marage G."/>
            <person name="Marchand G."/>
            <person name="Marquand E."/>
            <person name="Bret-Mestries E."/>
            <person name="Morien E."/>
            <person name="Nambeesan S."/>
            <person name="Nguyen T."/>
            <person name="Pegot-Espagnet P."/>
            <person name="Pouilly N."/>
            <person name="Raftis F."/>
            <person name="Sallet E."/>
            <person name="Schiex T."/>
            <person name="Thomas J."/>
            <person name="Vandecasteele C."/>
            <person name="Vares D."/>
            <person name="Vear F."/>
            <person name="Vautrin S."/>
            <person name="Crespi M."/>
            <person name="Mangin B."/>
            <person name="Burke J.M."/>
            <person name="Salse J."/>
            <person name="Munos S."/>
            <person name="Vincourt P."/>
            <person name="Rieseberg L.H."/>
            <person name="Langlade N.B."/>
        </authorList>
    </citation>
    <scope>NUCLEOTIDE SEQUENCE</scope>
    <source>
        <tissue evidence="1">Leaves</tissue>
    </source>
</reference>
<protein>
    <submittedName>
        <fullName evidence="1">Uncharacterized protein</fullName>
    </submittedName>
</protein>
<proteinExistence type="predicted"/>
<dbReference type="Gramene" id="mRNA:HanXRQr2_Chr06g0246011">
    <property type="protein sequence ID" value="CDS:HanXRQr2_Chr06g0246011.1"/>
    <property type="gene ID" value="HanXRQr2_Chr06g0246011"/>
</dbReference>
<dbReference type="EMBL" id="MNCJ02000321">
    <property type="protein sequence ID" value="KAF5801254.1"/>
    <property type="molecule type" value="Genomic_DNA"/>
</dbReference>
<accession>A0A9K3IR96</accession>
<evidence type="ECO:0000313" key="1">
    <source>
        <dbReference type="EMBL" id="KAF5801254.1"/>
    </source>
</evidence>
<organism evidence="1 2">
    <name type="scientific">Helianthus annuus</name>
    <name type="common">Common sunflower</name>
    <dbReference type="NCBI Taxonomy" id="4232"/>
    <lineage>
        <taxon>Eukaryota</taxon>
        <taxon>Viridiplantae</taxon>
        <taxon>Streptophyta</taxon>
        <taxon>Embryophyta</taxon>
        <taxon>Tracheophyta</taxon>
        <taxon>Spermatophyta</taxon>
        <taxon>Magnoliopsida</taxon>
        <taxon>eudicotyledons</taxon>
        <taxon>Gunneridae</taxon>
        <taxon>Pentapetalae</taxon>
        <taxon>asterids</taxon>
        <taxon>campanulids</taxon>
        <taxon>Asterales</taxon>
        <taxon>Asteraceae</taxon>
        <taxon>Asteroideae</taxon>
        <taxon>Heliantheae alliance</taxon>
        <taxon>Heliantheae</taxon>
        <taxon>Helianthus</taxon>
    </lineage>
</organism>
<comment type="caution">
    <text evidence="1">The sequence shown here is derived from an EMBL/GenBank/DDBJ whole genome shotgun (WGS) entry which is preliminary data.</text>
</comment>
<gene>
    <name evidence="1" type="ORF">HanXRQr2_Chr06g0246011</name>
</gene>
<dbReference type="AlphaFoldDB" id="A0A9K3IR96"/>
<reference evidence="1" key="2">
    <citation type="submission" date="2020-06" db="EMBL/GenBank/DDBJ databases">
        <title>Helianthus annuus Genome sequencing and assembly Release 2.</title>
        <authorList>
            <person name="Gouzy J."/>
            <person name="Langlade N."/>
            <person name="Munos S."/>
        </authorList>
    </citation>
    <scope>NUCLEOTIDE SEQUENCE</scope>
    <source>
        <tissue evidence="1">Leaves</tissue>
    </source>
</reference>
<evidence type="ECO:0000313" key="2">
    <source>
        <dbReference type="Proteomes" id="UP000215914"/>
    </source>
</evidence>
<keyword evidence="2" id="KW-1185">Reference proteome</keyword>